<protein>
    <recommendedName>
        <fullName evidence="4">dTTP/UTP pyrophosphatase</fullName>
        <shortName evidence="4">dTTPase/UTPase</shortName>
        <ecNumber evidence="4">3.6.1.9</ecNumber>
    </recommendedName>
    <alternativeName>
        <fullName evidence="4">Nucleoside triphosphate pyrophosphatase</fullName>
    </alternativeName>
    <alternativeName>
        <fullName evidence="4">Nucleotide pyrophosphatase</fullName>
        <shortName evidence="4">Nucleotide PPase</shortName>
    </alternativeName>
</protein>
<comment type="catalytic activity">
    <reaction evidence="4">
        <text>dTTP + H2O = dTMP + diphosphate + H(+)</text>
        <dbReference type="Rhea" id="RHEA:28534"/>
        <dbReference type="ChEBI" id="CHEBI:15377"/>
        <dbReference type="ChEBI" id="CHEBI:15378"/>
        <dbReference type="ChEBI" id="CHEBI:33019"/>
        <dbReference type="ChEBI" id="CHEBI:37568"/>
        <dbReference type="ChEBI" id="CHEBI:63528"/>
        <dbReference type="EC" id="3.6.1.9"/>
    </reaction>
</comment>
<name>A0ABU5QFH3_9BACT</name>
<evidence type="ECO:0000256" key="2">
    <source>
        <dbReference type="ARBA" id="ARBA00022801"/>
    </source>
</evidence>
<comment type="cofactor">
    <cofactor evidence="1 4">
        <name>a divalent metal cation</name>
        <dbReference type="ChEBI" id="CHEBI:60240"/>
    </cofactor>
</comment>
<dbReference type="EMBL" id="JAYFUM010000029">
    <property type="protein sequence ID" value="MEA5141629.1"/>
    <property type="molecule type" value="Genomic_DNA"/>
</dbReference>
<dbReference type="RefSeq" id="WP_323298784.1">
    <property type="nucleotide sequence ID" value="NZ_JAYFUM010000029.1"/>
</dbReference>
<proteinExistence type="inferred from homology"/>
<comment type="subcellular location">
    <subcellularLocation>
        <location evidence="4">Cytoplasm</location>
    </subcellularLocation>
</comment>
<organism evidence="5 6">
    <name type="scientific">Arcicella rigui</name>
    <dbReference type="NCBI Taxonomy" id="797020"/>
    <lineage>
        <taxon>Bacteria</taxon>
        <taxon>Pseudomonadati</taxon>
        <taxon>Bacteroidota</taxon>
        <taxon>Cytophagia</taxon>
        <taxon>Cytophagales</taxon>
        <taxon>Flectobacillaceae</taxon>
        <taxon>Arcicella</taxon>
    </lineage>
</organism>
<feature type="active site" description="Proton acceptor" evidence="4">
    <location>
        <position position="73"/>
    </location>
</feature>
<dbReference type="EC" id="3.6.1.9" evidence="4"/>
<dbReference type="SUPFAM" id="SSF52972">
    <property type="entry name" value="ITPase-like"/>
    <property type="match status" value="1"/>
</dbReference>
<sequence>MLQLTKPLILASNSPRRQQLLRDAGFEFSVRVKDTDEDFPSTMPPSEVPAFLAQKKAEAFRQDLDNQIILTADTIVVVDNEILNKPKDASEASMMLKKLSGRQHQVITGVCVMTKESTETFIDIANVFFRELTKQEIEYYIQTCKPFDKAGSYGVQDFIGMVGIPRMEGSYFTVMGLPVHRVYDALKPYFTIET</sequence>
<dbReference type="NCBIfam" id="TIGR00172">
    <property type="entry name" value="maf"/>
    <property type="match status" value="1"/>
</dbReference>
<feature type="site" description="Important for substrate specificity" evidence="4">
    <location>
        <position position="16"/>
    </location>
</feature>
<comment type="caution">
    <text evidence="4">Lacks conserved residue(s) required for the propagation of feature annotation.</text>
</comment>
<dbReference type="CDD" id="cd00555">
    <property type="entry name" value="Maf"/>
    <property type="match status" value="1"/>
</dbReference>
<accession>A0ABU5QFH3</accession>
<keyword evidence="3 4" id="KW-0546">Nucleotide metabolism</keyword>
<gene>
    <name evidence="5" type="ORF">VB248_20915</name>
</gene>
<comment type="catalytic activity">
    <reaction evidence="4">
        <text>UTP + H2O = UMP + diphosphate + H(+)</text>
        <dbReference type="Rhea" id="RHEA:29395"/>
        <dbReference type="ChEBI" id="CHEBI:15377"/>
        <dbReference type="ChEBI" id="CHEBI:15378"/>
        <dbReference type="ChEBI" id="CHEBI:33019"/>
        <dbReference type="ChEBI" id="CHEBI:46398"/>
        <dbReference type="ChEBI" id="CHEBI:57865"/>
        <dbReference type="EC" id="3.6.1.9"/>
    </reaction>
</comment>
<keyword evidence="2 4" id="KW-0378">Hydrolase</keyword>
<dbReference type="PANTHER" id="PTHR43213:SF5">
    <property type="entry name" value="BIFUNCTIONAL DTTP_UTP PYROPHOSPHATASE_METHYLTRANSFERASE PROTEIN-RELATED"/>
    <property type="match status" value="1"/>
</dbReference>
<keyword evidence="6" id="KW-1185">Reference proteome</keyword>
<evidence type="ECO:0000313" key="5">
    <source>
        <dbReference type="EMBL" id="MEA5141629.1"/>
    </source>
</evidence>
<evidence type="ECO:0000256" key="1">
    <source>
        <dbReference type="ARBA" id="ARBA00001968"/>
    </source>
</evidence>
<evidence type="ECO:0000256" key="3">
    <source>
        <dbReference type="ARBA" id="ARBA00023080"/>
    </source>
</evidence>
<dbReference type="Gene3D" id="3.90.950.10">
    <property type="match status" value="1"/>
</dbReference>
<feature type="site" description="Important for substrate specificity" evidence="4">
    <location>
        <position position="74"/>
    </location>
</feature>
<dbReference type="PIRSF" id="PIRSF006305">
    <property type="entry name" value="Maf"/>
    <property type="match status" value="1"/>
</dbReference>
<dbReference type="HAMAP" id="MF_00528">
    <property type="entry name" value="Maf"/>
    <property type="match status" value="1"/>
</dbReference>
<feature type="site" description="Important for substrate specificity" evidence="4">
    <location>
        <position position="156"/>
    </location>
</feature>
<comment type="function">
    <text evidence="4">Nucleoside triphosphate pyrophosphatase that hydrolyzes dTTP and UTP. May have a dual role in cell division arrest and in preventing the incorporation of modified nucleotides into cellular nucleic acids.</text>
</comment>
<dbReference type="Proteomes" id="UP001302949">
    <property type="component" value="Unassembled WGS sequence"/>
</dbReference>
<dbReference type="PANTHER" id="PTHR43213">
    <property type="entry name" value="BIFUNCTIONAL DTTP/UTP PYROPHOSPHATASE/METHYLTRANSFERASE PROTEIN-RELATED"/>
    <property type="match status" value="1"/>
</dbReference>
<reference evidence="5 6" key="1">
    <citation type="submission" date="2023-12" db="EMBL/GenBank/DDBJ databases">
        <title>Novel species of the genus Arcicella isolated from rivers.</title>
        <authorList>
            <person name="Lu H."/>
        </authorList>
    </citation>
    <scope>NUCLEOTIDE SEQUENCE [LARGE SCALE GENOMIC DNA]</scope>
    <source>
        <strain evidence="5 6">KCTC 23307</strain>
    </source>
</reference>
<dbReference type="Pfam" id="PF02545">
    <property type="entry name" value="Maf"/>
    <property type="match status" value="1"/>
</dbReference>
<dbReference type="InterPro" id="IPR003697">
    <property type="entry name" value="Maf-like"/>
</dbReference>
<evidence type="ECO:0000313" key="6">
    <source>
        <dbReference type="Proteomes" id="UP001302949"/>
    </source>
</evidence>
<comment type="similarity">
    <text evidence="4">Belongs to the Maf family. YhdE subfamily.</text>
</comment>
<comment type="caution">
    <text evidence="5">The sequence shown here is derived from an EMBL/GenBank/DDBJ whole genome shotgun (WGS) entry which is preliminary data.</text>
</comment>
<dbReference type="InterPro" id="IPR029001">
    <property type="entry name" value="ITPase-like_fam"/>
</dbReference>
<evidence type="ECO:0000256" key="4">
    <source>
        <dbReference type="HAMAP-Rule" id="MF_00528"/>
    </source>
</evidence>
<dbReference type="GO" id="GO:0016787">
    <property type="term" value="F:hydrolase activity"/>
    <property type="evidence" value="ECO:0007669"/>
    <property type="project" value="UniProtKB-KW"/>
</dbReference>
<keyword evidence="4" id="KW-0963">Cytoplasm</keyword>